<evidence type="ECO:0000313" key="4">
    <source>
        <dbReference type="Proteomes" id="UP001589896"/>
    </source>
</evidence>
<accession>A0ABV6RII3</accession>
<proteinExistence type="predicted"/>
<name>A0ABV6RII3_9GAMM</name>
<dbReference type="PROSITE" id="PS51257">
    <property type="entry name" value="PROKAR_LIPOPROTEIN"/>
    <property type="match status" value="1"/>
</dbReference>
<feature type="region of interest" description="Disordered" evidence="1">
    <location>
        <begin position="158"/>
        <end position="222"/>
    </location>
</feature>
<evidence type="ECO:0000313" key="3">
    <source>
        <dbReference type="EMBL" id="MFC0676795.1"/>
    </source>
</evidence>
<organism evidence="3 4">
    <name type="scientific">Lysobacter korlensis</name>
    <dbReference type="NCBI Taxonomy" id="553636"/>
    <lineage>
        <taxon>Bacteria</taxon>
        <taxon>Pseudomonadati</taxon>
        <taxon>Pseudomonadota</taxon>
        <taxon>Gammaproteobacteria</taxon>
        <taxon>Lysobacterales</taxon>
        <taxon>Lysobacteraceae</taxon>
        <taxon>Lysobacter</taxon>
    </lineage>
</organism>
<dbReference type="Proteomes" id="UP001589896">
    <property type="component" value="Unassembled WGS sequence"/>
</dbReference>
<feature type="signal peptide" evidence="2">
    <location>
        <begin position="1"/>
        <end position="35"/>
    </location>
</feature>
<keyword evidence="2" id="KW-0732">Signal</keyword>
<reference evidence="3 4" key="1">
    <citation type="submission" date="2024-09" db="EMBL/GenBank/DDBJ databases">
        <authorList>
            <person name="Sun Q."/>
            <person name="Mori K."/>
        </authorList>
    </citation>
    <scope>NUCLEOTIDE SEQUENCE [LARGE SCALE GENOMIC DNA]</scope>
    <source>
        <strain evidence="3 4">KCTC 23076</strain>
    </source>
</reference>
<protein>
    <recommendedName>
        <fullName evidence="5">Lipoprotein</fullName>
    </recommendedName>
</protein>
<keyword evidence="4" id="KW-1185">Reference proteome</keyword>
<feature type="chain" id="PRO_5045651877" description="Lipoprotein" evidence="2">
    <location>
        <begin position="36"/>
        <end position="222"/>
    </location>
</feature>
<evidence type="ECO:0000256" key="2">
    <source>
        <dbReference type="SAM" id="SignalP"/>
    </source>
</evidence>
<evidence type="ECO:0008006" key="5">
    <source>
        <dbReference type="Google" id="ProtNLM"/>
    </source>
</evidence>
<comment type="caution">
    <text evidence="3">The sequence shown here is derived from an EMBL/GenBank/DDBJ whole genome shotgun (WGS) entry which is preliminary data.</text>
</comment>
<evidence type="ECO:0000256" key="1">
    <source>
        <dbReference type="SAM" id="MobiDB-lite"/>
    </source>
</evidence>
<feature type="compositionally biased region" description="Basic and acidic residues" evidence="1">
    <location>
        <begin position="197"/>
        <end position="210"/>
    </location>
</feature>
<dbReference type="EMBL" id="JBHLTG010000001">
    <property type="protein sequence ID" value="MFC0676795.1"/>
    <property type="molecule type" value="Genomic_DNA"/>
</dbReference>
<gene>
    <name evidence="3" type="ORF">ACFFGH_02870</name>
</gene>
<sequence length="222" mass="23933">MITERIRRPHAMNVFRLSGCLLGLVLACATVPSYAQESARAPGTGDAAVDRQLADIDRYGARYRDAFVDELVRYHGAPRDFVLVLVERDWPLGDIYYACALAYVAGRPCRYVADRYAGGDAVDWQALAQQLGVEPDSPQFGRLKRGIASSYRRWGRPLPLESVAPPPRPALPKDALPEPPPARGPGAGAPLTPPGGREPEGAAKRGDRSGQPKAAGAAVPRR</sequence>
<dbReference type="RefSeq" id="WP_386664633.1">
    <property type="nucleotide sequence ID" value="NZ_JBHLTG010000001.1"/>
</dbReference>